<accession>A0A7S1AUW7</accession>
<name>A0A7S1AUW7_NOCSC</name>
<protein>
    <recommendedName>
        <fullName evidence="3">Vesicle tethering protein Uso1/P115-like head domain-containing protein</fullName>
    </recommendedName>
</protein>
<feature type="coiled-coil region" evidence="1">
    <location>
        <begin position="213"/>
        <end position="273"/>
    </location>
</feature>
<dbReference type="Gene3D" id="1.25.10.10">
    <property type="entry name" value="Leucine-rich Repeat Variant"/>
    <property type="match status" value="1"/>
</dbReference>
<organism evidence="2">
    <name type="scientific">Noctiluca scintillans</name>
    <name type="common">Sea sparkle</name>
    <name type="synonym">Red tide dinoflagellate</name>
    <dbReference type="NCBI Taxonomy" id="2966"/>
    <lineage>
        <taxon>Eukaryota</taxon>
        <taxon>Sar</taxon>
        <taxon>Alveolata</taxon>
        <taxon>Dinophyceae</taxon>
        <taxon>Noctilucales</taxon>
        <taxon>Noctilucaceae</taxon>
        <taxon>Noctiluca</taxon>
    </lineage>
</organism>
<reference evidence="2" key="1">
    <citation type="submission" date="2021-01" db="EMBL/GenBank/DDBJ databases">
        <authorList>
            <person name="Corre E."/>
            <person name="Pelletier E."/>
            <person name="Niang G."/>
            <person name="Scheremetjew M."/>
            <person name="Finn R."/>
            <person name="Kale V."/>
            <person name="Holt S."/>
            <person name="Cochrane G."/>
            <person name="Meng A."/>
            <person name="Brown T."/>
            <person name="Cohen L."/>
        </authorList>
    </citation>
    <scope>NUCLEOTIDE SEQUENCE</scope>
</reference>
<evidence type="ECO:0008006" key="3">
    <source>
        <dbReference type="Google" id="ProtNLM"/>
    </source>
</evidence>
<keyword evidence="1" id="KW-0175">Coiled coil</keyword>
<feature type="coiled-coil region" evidence="1">
    <location>
        <begin position="345"/>
        <end position="372"/>
    </location>
</feature>
<dbReference type="EMBL" id="HBFQ01054882">
    <property type="protein sequence ID" value="CAD8864658.1"/>
    <property type="molecule type" value="Transcribed_RNA"/>
</dbReference>
<dbReference type="InterPro" id="IPR011989">
    <property type="entry name" value="ARM-like"/>
</dbReference>
<proteinExistence type="predicted"/>
<evidence type="ECO:0000256" key="1">
    <source>
        <dbReference type="SAM" id="Coils"/>
    </source>
</evidence>
<dbReference type="AlphaFoldDB" id="A0A7S1AUW7"/>
<evidence type="ECO:0000313" key="2">
    <source>
        <dbReference type="EMBL" id="CAD8864658.1"/>
    </source>
</evidence>
<gene>
    <name evidence="2" type="ORF">NSCI0253_LOCUS39013</name>
</gene>
<sequence>MPVAVPDDAGPAETFLELMFRLFSSTANACLQAKLSVDAEVNATRTPCTFVAALVSILKVLTYWFSSCTEALVPFATNPVMVPLMKQLTSADSVRDPFLRTQVEGLACLLMGICVKCTERDVDAGSLMALLGSSVGVEEYQSKVDRLWRSDCLQRPPRGVTDFRWYNGAFRAFYQAQQLSVQRRMVQLYVSGEVGISGAPLSEDITDHYKKLIRVQDAELNEVRKENEQLRKEVEAFMLRSVQASSVALLEKMDALQAENEVLHLEVGQLTQDLNHRDGELESCRLQFRSSVRDIEHQLESVAMGYDQVEQTSAGLHRENGELRASLAAEREWRAAQGSTATDGRLQVEQNLASAEKRLREQHEELSDLQDLLNRVATACPGANVYVAPLNSVPTAG</sequence>